<dbReference type="Proteomes" id="UP000309117">
    <property type="component" value="Unassembled WGS sequence"/>
</dbReference>
<dbReference type="InterPro" id="IPR021618">
    <property type="entry name" value="DUF3232"/>
</dbReference>
<dbReference type="Gene3D" id="1.10.287.800">
    <property type="entry name" value="protein ne1242"/>
    <property type="match status" value="1"/>
</dbReference>
<organism evidence="1 2">
    <name type="scientific">Lactobacillus intestinalis</name>
    <dbReference type="NCBI Taxonomy" id="151781"/>
    <lineage>
        <taxon>Bacteria</taxon>
        <taxon>Bacillati</taxon>
        <taxon>Bacillota</taxon>
        <taxon>Bacilli</taxon>
        <taxon>Lactobacillales</taxon>
        <taxon>Lactobacillaceae</taxon>
        <taxon>Lactobacillus</taxon>
    </lineage>
</organism>
<accession>A0A4S2BJR1</accession>
<comment type="caution">
    <text evidence="1">The sequence shown here is derived from an EMBL/GenBank/DDBJ whole genome shotgun (WGS) entry which is preliminary data.</text>
</comment>
<gene>
    <name evidence="1" type="ORF">E5351_06700</name>
</gene>
<dbReference type="RefSeq" id="WP_004040489.1">
    <property type="nucleotide sequence ID" value="NZ_AQFR02000003.1"/>
</dbReference>
<evidence type="ECO:0000313" key="2">
    <source>
        <dbReference type="Proteomes" id="UP000309117"/>
    </source>
</evidence>
<dbReference type="EMBL" id="SRYV01000011">
    <property type="protein sequence ID" value="TGY14014.1"/>
    <property type="molecule type" value="Genomic_DNA"/>
</dbReference>
<name>A0A4S2BJR1_9LACO</name>
<protein>
    <submittedName>
        <fullName evidence="1">DUF3232 domain-containing protein</fullName>
    </submittedName>
</protein>
<proteinExistence type="predicted"/>
<evidence type="ECO:0000313" key="1">
    <source>
        <dbReference type="EMBL" id="TGY14014.1"/>
    </source>
</evidence>
<dbReference type="AlphaFoldDB" id="A0A4S2BJR1"/>
<dbReference type="Pfam" id="PF11554">
    <property type="entry name" value="DUF3232"/>
    <property type="match status" value="1"/>
</dbReference>
<reference evidence="1 2" key="1">
    <citation type="submission" date="2019-04" db="EMBL/GenBank/DDBJ databases">
        <title>Microbes associate with the intestines of laboratory mice.</title>
        <authorList>
            <person name="Navarre W."/>
            <person name="Wong E."/>
            <person name="Huang K."/>
            <person name="Tropini C."/>
            <person name="Ng K."/>
            <person name="Yu B."/>
        </authorList>
    </citation>
    <scope>NUCLEOTIDE SEQUENCE [LARGE SCALE GENOMIC DNA]</scope>
    <source>
        <strain evidence="1 2">NM61_E11</strain>
    </source>
</reference>
<sequence>MTSKDIENLEQADQLMFDLAKSTTPKDDILKVAQLLKEAGVLQDTSDDLKTIVAAYNQDAQTEIKKALRRKMRTTVTLNLSALTPYLNNSDPDISAIVTDTLDNFKQYGQIVLRFNEKKATWQTEKSTADYQQLFSNLDNRRTNIHNACIDNINILNRLIVDGTPFATWDNPNITQIKEIPRSDIGNAILELCVRKLINNDQQVLK</sequence>